<dbReference type="Gene3D" id="2.160.20.10">
    <property type="entry name" value="Single-stranded right-handed beta-helix, Pectin lyase-like"/>
    <property type="match status" value="1"/>
</dbReference>
<dbReference type="GO" id="GO:0004857">
    <property type="term" value="F:enzyme inhibitor activity"/>
    <property type="evidence" value="ECO:0007669"/>
    <property type="project" value="InterPro"/>
</dbReference>
<comment type="pathway">
    <text evidence="1 7">Glycan metabolism; pectin degradation; 2-dehydro-3-deoxy-D-gluconate from pectin: step 1/5.</text>
</comment>
<dbReference type="EC" id="3.1.1.11" evidence="7"/>
<dbReference type="Pfam" id="PF01095">
    <property type="entry name" value="Pectinesterase"/>
    <property type="match status" value="1"/>
</dbReference>
<dbReference type="SUPFAM" id="SSF51126">
    <property type="entry name" value="Pectin lyase-like"/>
    <property type="match status" value="1"/>
</dbReference>
<comment type="similarity">
    <text evidence="3">In the C-terminal section; belongs to the pectinesterase family.</text>
</comment>
<dbReference type="GO" id="GO:0030599">
    <property type="term" value="F:pectinesterase activity"/>
    <property type="evidence" value="ECO:0007669"/>
    <property type="project" value="UniProtKB-UniRule"/>
</dbReference>
<keyword evidence="5 7" id="KW-0063">Aspartyl esterase</keyword>
<keyword evidence="4 7" id="KW-0378">Hydrolase</keyword>
<evidence type="ECO:0000256" key="2">
    <source>
        <dbReference type="ARBA" id="ARBA00006027"/>
    </source>
</evidence>
<reference evidence="10" key="2">
    <citation type="submission" date="2020-07" db="EMBL/GenBank/DDBJ databases">
        <authorList>
            <person name="Vera ALvarez R."/>
            <person name="Arias-Moreno D.M."/>
            <person name="Jimenez-Jacinto V."/>
            <person name="Jimenez-Bremont J.F."/>
            <person name="Swaminathan K."/>
            <person name="Moose S.P."/>
            <person name="Guerrero-Gonzalez M.L."/>
            <person name="Marino-Ramirez L."/>
            <person name="Landsman D."/>
            <person name="Rodriguez-Kessler M."/>
            <person name="Delgado-Sanchez P."/>
        </authorList>
    </citation>
    <scope>NUCLEOTIDE SEQUENCE</scope>
    <source>
        <tissue evidence="10">Cladode</tissue>
    </source>
</reference>
<dbReference type="InterPro" id="IPR018040">
    <property type="entry name" value="Pectinesterase_Tyr_AS"/>
</dbReference>
<keyword evidence="8" id="KW-1133">Transmembrane helix</keyword>
<dbReference type="InterPro" id="IPR006501">
    <property type="entry name" value="Pectinesterase_inhib_dom"/>
</dbReference>
<keyword evidence="7" id="KW-0961">Cell wall biogenesis/degradation</keyword>
<keyword evidence="7" id="KW-0964">Secreted</keyword>
<dbReference type="GO" id="GO:0042545">
    <property type="term" value="P:cell wall modification"/>
    <property type="evidence" value="ECO:0007669"/>
    <property type="project" value="UniProtKB-UniRule"/>
</dbReference>
<dbReference type="InterPro" id="IPR012334">
    <property type="entry name" value="Pectin_lyas_fold"/>
</dbReference>
<dbReference type="SUPFAM" id="SSF101148">
    <property type="entry name" value="Plant invertase/pectin methylesterase inhibitor"/>
    <property type="match status" value="1"/>
</dbReference>
<proteinExistence type="inferred from homology"/>
<dbReference type="AlphaFoldDB" id="A0A7C9DFW9"/>
<dbReference type="UniPathway" id="UPA00545">
    <property type="reaction ID" value="UER00823"/>
</dbReference>
<evidence type="ECO:0000313" key="10">
    <source>
        <dbReference type="EMBL" id="MBA4641642.1"/>
    </source>
</evidence>
<dbReference type="SMART" id="SM00856">
    <property type="entry name" value="PMEI"/>
    <property type="match status" value="1"/>
</dbReference>
<keyword evidence="7" id="KW-0134">Cell wall</keyword>
<comment type="similarity">
    <text evidence="2">In the N-terminal section; belongs to the PMEI family.</text>
</comment>
<dbReference type="PANTHER" id="PTHR31707">
    <property type="entry name" value="PECTINESTERASE"/>
    <property type="match status" value="1"/>
</dbReference>
<evidence type="ECO:0000256" key="4">
    <source>
        <dbReference type="ARBA" id="ARBA00022801"/>
    </source>
</evidence>
<reference evidence="10" key="1">
    <citation type="journal article" date="2013" name="J. Plant Res.">
        <title>Effect of fungi and light on seed germination of three Opuntia species from semiarid lands of central Mexico.</title>
        <authorList>
            <person name="Delgado-Sanchez P."/>
            <person name="Jimenez-Bremont J.F."/>
            <person name="Guerrero-Gonzalez Mde L."/>
            <person name="Flores J."/>
        </authorList>
    </citation>
    <scope>NUCLEOTIDE SEQUENCE</scope>
    <source>
        <tissue evidence="10">Cladode</tissue>
    </source>
</reference>
<dbReference type="Gene3D" id="1.20.140.40">
    <property type="entry name" value="Invertase/pectin methylesterase inhibitor family protein"/>
    <property type="match status" value="1"/>
</dbReference>
<dbReference type="EMBL" id="GISG01125122">
    <property type="protein sequence ID" value="MBA4641642.1"/>
    <property type="molecule type" value="Transcribed_RNA"/>
</dbReference>
<accession>A0A7C9DFW9</accession>
<name>A0A7C9DFW9_OPUST</name>
<evidence type="ECO:0000259" key="9">
    <source>
        <dbReference type="SMART" id="SM00856"/>
    </source>
</evidence>
<dbReference type="InterPro" id="IPR033131">
    <property type="entry name" value="Pectinesterase_Asp_AS"/>
</dbReference>
<dbReference type="InterPro" id="IPR035513">
    <property type="entry name" value="Invertase/methylesterase_inhib"/>
</dbReference>
<dbReference type="PROSITE" id="PS00800">
    <property type="entry name" value="PECTINESTERASE_1"/>
    <property type="match status" value="1"/>
</dbReference>
<dbReference type="NCBIfam" id="TIGR01614">
    <property type="entry name" value="PME_inhib"/>
    <property type="match status" value="1"/>
</dbReference>
<feature type="transmembrane region" description="Helical" evidence="8">
    <location>
        <begin position="20"/>
        <end position="42"/>
    </location>
</feature>
<feature type="domain" description="Pectinesterase inhibitor" evidence="9">
    <location>
        <begin position="54"/>
        <end position="202"/>
    </location>
</feature>
<organism evidence="10">
    <name type="scientific">Opuntia streptacantha</name>
    <name type="common">Prickly pear cactus</name>
    <name type="synonym">Opuntia cardona</name>
    <dbReference type="NCBI Taxonomy" id="393608"/>
    <lineage>
        <taxon>Eukaryota</taxon>
        <taxon>Viridiplantae</taxon>
        <taxon>Streptophyta</taxon>
        <taxon>Embryophyta</taxon>
        <taxon>Tracheophyta</taxon>
        <taxon>Spermatophyta</taxon>
        <taxon>Magnoliopsida</taxon>
        <taxon>eudicotyledons</taxon>
        <taxon>Gunneridae</taxon>
        <taxon>Pentapetalae</taxon>
        <taxon>Caryophyllales</taxon>
        <taxon>Cactineae</taxon>
        <taxon>Cactaceae</taxon>
        <taxon>Opuntioideae</taxon>
        <taxon>Opuntia</taxon>
    </lineage>
</organism>
<protein>
    <recommendedName>
        <fullName evidence="7">Pectinesterase</fullName>
        <ecNumber evidence="7">3.1.1.11</ecNumber>
    </recommendedName>
</protein>
<dbReference type="InterPro" id="IPR011050">
    <property type="entry name" value="Pectin_lyase_fold/virulence"/>
</dbReference>
<evidence type="ECO:0000256" key="1">
    <source>
        <dbReference type="ARBA" id="ARBA00005184"/>
    </source>
</evidence>
<comment type="catalytic activity">
    <reaction evidence="7">
        <text>[(1-&gt;4)-alpha-D-galacturonosyl methyl ester](n) + n H2O = [(1-&gt;4)-alpha-D-galacturonosyl](n) + n methanol + n H(+)</text>
        <dbReference type="Rhea" id="RHEA:22380"/>
        <dbReference type="Rhea" id="RHEA-COMP:14570"/>
        <dbReference type="Rhea" id="RHEA-COMP:14573"/>
        <dbReference type="ChEBI" id="CHEBI:15377"/>
        <dbReference type="ChEBI" id="CHEBI:15378"/>
        <dbReference type="ChEBI" id="CHEBI:17790"/>
        <dbReference type="ChEBI" id="CHEBI:140522"/>
        <dbReference type="ChEBI" id="CHEBI:140523"/>
        <dbReference type="EC" id="3.1.1.11"/>
    </reaction>
</comment>
<evidence type="ECO:0000256" key="5">
    <source>
        <dbReference type="ARBA" id="ARBA00023085"/>
    </source>
</evidence>
<evidence type="ECO:0000256" key="6">
    <source>
        <dbReference type="PROSITE-ProRule" id="PRU10040"/>
    </source>
</evidence>
<evidence type="ECO:0000256" key="8">
    <source>
        <dbReference type="SAM" id="Phobius"/>
    </source>
</evidence>
<sequence length="558" mass="61100">MANPYEVSLLQNPSKKNSSLAKIILALALSFAVLLGIIGYFATNDYVNFNTNSPISLTPRQVCDNAHEPFSCLAMVTEVASRGSLQRGEMGPLQAMLGKSMAHIENAMKTASDVSRRINDRKHQEAVDVCVDLLDISMDRLSDSIESLGNGKLSSYHDAHAWLSGVLTNYITCLDGLDGPARSIMENGLNDLIARGRATLAMLVALSPKQQSEHDHFLEIITDKFPTWVTSKDRKLLEAGLEAVTPNVVVAKDGSGKFKTVSEAVAAAPDNSKTRYVIYVKKGTYKENVQIGKKKKNIMLMGDGMASTVITGSLNFIDGTTTFKSATVAVDGDGFMAQDIWFQNSAGPQKHQAVALRVSSDQAVINRCQIDAYQDTLYAHTLRQFYRDCQITGTVDFIFGNAAVVFQNCQIVARKPMANQFNAVTAQGREDPNQPTGTSLQNCQIVSSPDLKPVKGSFKSYLGRPWKNYSRTAVMQSFIEDHIDPSGWVLWDQYTNTKAVYYGEYSNKGPGAGTGKRVKWPGFHVITNVAEARQFTVAELIQGTEWLQSTGVTFADGL</sequence>
<comment type="function">
    <text evidence="7">Acts in the modification of cell walls via demethylesterification of cell wall pectin.</text>
</comment>
<dbReference type="GO" id="GO:0045490">
    <property type="term" value="P:pectin catabolic process"/>
    <property type="evidence" value="ECO:0007669"/>
    <property type="project" value="UniProtKB-UniRule"/>
</dbReference>
<evidence type="ECO:0000256" key="7">
    <source>
        <dbReference type="RuleBase" id="RU000589"/>
    </source>
</evidence>
<dbReference type="CDD" id="cd15799">
    <property type="entry name" value="PMEI-like_4"/>
    <property type="match status" value="1"/>
</dbReference>
<dbReference type="Pfam" id="PF04043">
    <property type="entry name" value="PMEI"/>
    <property type="match status" value="1"/>
</dbReference>
<evidence type="ECO:0000256" key="3">
    <source>
        <dbReference type="ARBA" id="ARBA00007786"/>
    </source>
</evidence>
<feature type="active site" evidence="6">
    <location>
        <position position="396"/>
    </location>
</feature>
<dbReference type="FunFam" id="2.160.20.10:FF:000001">
    <property type="entry name" value="Pectinesterase"/>
    <property type="match status" value="1"/>
</dbReference>
<keyword evidence="8" id="KW-0472">Membrane</keyword>
<comment type="subcellular location">
    <subcellularLocation>
        <location evidence="7">Secreted</location>
        <location evidence="7">Cell wall</location>
    </subcellularLocation>
</comment>
<keyword evidence="8" id="KW-0812">Transmembrane</keyword>
<dbReference type="InterPro" id="IPR000070">
    <property type="entry name" value="Pectinesterase_cat"/>
</dbReference>
<dbReference type="PROSITE" id="PS00503">
    <property type="entry name" value="PECTINESTERASE_2"/>
    <property type="match status" value="1"/>
</dbReference>